<feature type="compositionally biased region" description="Basic and acidic residues" evidence="2">
    <location>
        <begin position="21"/>
        <end position="38"/>
    </location>
</feature>
<reference evidence="4 5" key="1">
    <citation type="journal article" date="2008" name="Nature">
        <title>The genome of the choanoflagellate Monosiga brevicollis and the origin of metazoans.</title>
        <authorList>
            <consortium name="JGI Sequencing"/>
            <person name="King N."/>
            <person name="Westbrook M.J."/>
            <person name="Young S.L."/>
            <person name="Kuo A."/>
            <person name="Abedin M."/>
            <person name="Chapman J."/>
            <person name="Fairclough S."/>
            <person name="Hellsten U."/>
            <person name="Isogai Y."/>
            <person name="Letunic I."/>
            <person name="Marr M."/>
            <person name="Pincus D."/>
            <person name="Putnam N."/>
            <person name="Rokas A."/>
            <person name="Wright K.J."/>
            <person name="Zuzow R."/>
            <person name="Dirks W."/>
            <person name="Good M."/>
            <person name="Goodstein D."/>
            <person name="Lemons D."/>
            <person name="Li W."/>
            <person name="Lyons J.B."/>
            <person name="Morris A."/>
            <person name="Nichols S."/>
            <person name="Richter D.J."/>
            <person name="Salamov A."/>
            <person name="Bork P."/>
            <person name="Lim W.A."/>
            <person name="Manning G."/>
            <person name="Miller W.T."/>
            <person name="McGinnis W."/>
            <person name="Shapiro H."/>
            <person name="Tjian R."/>
            <person name="Grigoriev I.V."/>
            <person name="Rokhsar D."/>
        </authorList>
    </citation>
    <scope>NUCLEOTIDE SEQUENCE [LARGE SCALE GENOMIC DNA]</scope>
    <source>
        <strain evidence="5">MX1 / ATCC 50154</strain>
    </source>
</reference>
<dbReference type="RefSeq" id="XP_001746654.1">
    <property type="nucleotide sequence ID" value="XM_001746602.1"/>
</dbReference>
<dbReference type="InterPro" id="IPR036020">
    <property type="entry name" value="WW_dom_sf"/>
</dbReference>
<evidence type="ECO:0000259" key="3">
    <source>
        <dbReference type="PROSITE" id="PS50020"/>
    </source>
</evidence>
<gene>
    <name evidence="4" type="ORF">MONBRDRAFT_8877</name>
</gene>
<feature type="region of interest" description="Disordered" evidence="2">
    <location>
        <begin position="538"/>
        <end position="606"/>
    </location>
</feature>
<dbReference type="Proteomes" id="UP000001357">
    <property type="component" value="Unassembled WGS sequence"/>
</dbReference>
<dbReference type="InterPro" id="IPR001202">
    <property type="entry name" value="WW_dom"/>
</dbReference>
<feature type="compositionally biased region" description="Low complexity" evidence="2">
    <location>
        <begin position="45"/>
        <end position="55"/>
    </location>
</feature>
<dbReference type="PROSITE" id="PS01159">
    <property type="entry name" value="WW_DOMAIN_1"/>
    <property type="match status" value="1"/>
</dbReference>
<dbReference type="Pfam" id="PF00397">
    <property type="entry name" value="WW"/>
    <property type="match status" value="1"/>
</dbReference>
<dbReference type="KEGG" id="mbr:MONBRDRAFT_8877"/>
<dbReference type="EMBL" id="CH991554">
    <property type="protein sequence ID" value="EDQ88550.1"/>
    <property type="molecule type" value="Genomic_DNA"/>
</dbReference>
<sequence>MAGLSTLQELAASMDEQPVVEGDRGEMYRVDNAGHDLPRPGAATSQRSSRSSRGSRSSRESSGTAFRRAGSSQRSSVHGRSETLQLLLEEQAHLQAQVEGAQARLRSDTHSLKDDLYARNRDLAETNRDLRDRLEVLKQQTLEEIGLRVAAEREATKLAADILALRDELSDQDEPVPVDALSLLTLVETLQASRHERDMALERAKRAEAARAKLEAHMQEQRGRTHKPGGDAEPLKYYEEVHQLQKQRHEEMKRAMQRLQAQLADKERELADLQAMVGPDVRRKWDDDAMAFVPTAQELRLQELQAEVERLRARAARDHQQRKDYEHLARRHQQREARAGAQERLQHLVREYEADQKRLRHQMQHLQRQHDAQAKVQEMQLSDLETALHHAQAQMPLSAPDAYVTLCAHQWQVDTYLDLARALQELLHLTFYHLSDADAQQLRRHMEALDLGLLDEELPARWECLVDANGLCYYVDHETKTSSWIHPRFTQALEQVAHHQSVDPLPPPARVDEPQRRSSGPPTTYAEGAAIVAALQQQPVQQQIQRQRKQSGQDLPPRQSRGLLPASAVSSRASSEQTKSKPKSNKTSWRGRRRQREVYQLEEDLV</sequence>
<dbReference type="PROSITE" id="PS50020">
    <property type="entry name" value="WW_DOMAIN_2"/>
    <property type="match status" value="1"/>
</dbReference>
<feature type="compositionally biased region" description="Basic residues" evidence="2">
    <location>
        <begin position="580"/>
        <end position="595"/>
    </location>
</feature>
<feature type="compositionally biased region" description="Low complexity" evidence="2">
    <location>
        <begin position="538"/>
        <end position="553"/>
    </location>
</feature>
<keyword evidence="1" id="KW-0175">Coiled coil</keyword>
<dbReference type="AlphaFoldDB" id="A9V1E0"/>
<protein>
    <recommendedName>
        <fullName evidence="3">WW domain-containing protein</fullName>
    </recommendedName>
</protein>
<dbReference type="SMART" id="SM00456">
    <property type="entry name" value="WW"/>
    <property type="match status" value="1"/>
</dbReference>
<accession>A9V1E0</accession>
<dbReference type="Gene3D" id="2.20.70.10">
    <property type="match status" value="1"/>
</dbReference>
<feature type="coiled-coil region" evidence="1">
    <location>
        <begin position="301"/>
        <end position="394"/>
    </location>
</feature>
<name>A9V1E0_MONBE</name>
<keyword evidence="5" id="KW-1185">Reference proteome</keyword>
<feature type="region of interest" description="Disordered" evidence="2">
    <location>
        <begin position="496"/>
        <end position="524"/>
    </location>
</feature>
<dbReference type="SUPFAM" id="SSF51045">
    <property type="entry name" value="WW domain"/>
    <property type="match status" value="1"/>
</dbReference>
<feature type="domain" description="WW" evidence="3">
    <location>
        <begin position="456"/>
        <end position="489"/>
    </location>
</feature>
<feature type="compositionally biased region" description="Polar residues" evidence="2">
    <location>
        <begin position="568"/>
        <end position="577"/>
    </location>
</feature>
<feature type="region of interest" description="Disordered" evidence="2">
    <location>
        <begin position="1"/>
        <end position="81"/>
    </location>
</feature>
<evidence type="ECO:0000313" key="4">
    <source>
        <dbReference type="EMBL" id="EDQ88550.1"/>
    </source>
</evidence>
<evidence type="ECO:0000256" key="1">
    <source>
        <dbReference type="SAM" id="Coils"/>
    </source>
</evidence>
<dbReference type="InParanoid" id="A9V1E0"/>
<evidence type="ECO:0000313" key="5">
    <source>
        <dbReference type="Proteomes" id="UP000001357"/>
    </source>
</evidence>
<dbReference type="CDD" id="cd00201">
    <property type="entry name" value="WW"/>
    <property type="match status" value="1"/>
</dbReference>
<dbReference type="GeneID" id="5891803"/>
<evidence type="ECO:0000256" key="2">
    <source>
        <dbReference type="SAM" id="MobiDB-lite"/>
    </source>
</evidence>
<proteinExistence type="predicted"/>
<organism evidence="4 5">
    <name type="scientific">Monosiga brevicollis</name>
    <name type="common">Choanoflagellate</name>
    <dbReference type="NCBI Taxonomy" id="81824"/>
    <lineage>
        <taxon>Eukaryota</taxon>
        <taxon>Choanoflagellata</taxon>
        <taxon>Craspedida</taxon>
        <taxon>Salpingoecidae</taxon>
        <taxon>Monosiga</taxon>
    </lineage>
</organism>
<feature type="coiled-coil region" evidence="1">
    <location>
        <begin position="84"/>
        <end position="276"/>
    </location>
</feature>